<feature type="domain" description="CusB-like beta-barrel" evidence="5">
    <location>
        <begin position="352"/>
        <end position="424"/>
    </location>
</feature>
<dbReference type="NCBIfam" id="TIGR01730">
    <property type="entry name" value="RND_mfp"/>
    <property type="match status" value="1"/>
</dbReference>
<dbReference type="Gene3D" id="2.40.30.170">
    <property type="match status" value="1"/>
</dbReference>
<feature type="transmembrane region" description="Helical" evidence="4">
    <location>
        <begin position="130"/>
        <end position="151"/>
    </location>
</feature>
<comment type="caution">
    <text evidence="8">The sequence shown here is derived from an EMBL/GenBank/DDBJ whole genome shotgun (WGS) entry which is preliminary data.</text>
</comment>
<organism evidence="8 9">
    <name type="scientific">Paraburkholderia graminis</name>
    <dbReference type="NCBI Taxonomy" id="60548"/>
    <lineage>
        <taxon>Bacteria</taxon>
        <taxon>Pseudomonadati</taxon>
        <taxon>Pseudomonadota</taxon>
        <taxon>Betaproteobacteria</taxon>
        <taxon>Burkholderiales</taxon>
        <taxon>Burkholderiaceae</taxon>
        <taxon>Paraburkholderia</taxon>
    </lineage>
</organism>
<dbReference type="Pfam" id="PF25973">
    <property type="entry name" value="BSH_CzcB"/>
    <property type="match status" value="1"/>
</dbReference>
<evidence type="ECO:0000259" key="6">
    <source>
        <dbReference type="Pfam" id="PF25973"/>
    </source>
</evidence>
<evidence type="ECO:0000256" key="1">
    <source>
        <dbReference type="ARBA" id="ARBA00009477"/>
    </source>
</evidence>
<dbReference type="Pfam" id="PF25954">
    <property type="entry name" value="Beta-barrel_RND_2"/>
    <property type="match status" value="1"/>
</dbReference>
<dbReference type="InterPro" id="IPR058792">
    <property type="entry name" value="Beta-barrel_RND_2"/>
</dbReference>
<dbReference type="PANTHER" id="PTHR30469:SF38">
    <property type="entry name" value="HLYD FAMILY SECRETION PROTEIN"/>
    <property type="match status" value="1"/>
</dbReference>
<feature type="compositionally biased region" description="Polar residues" evidence="3">
    <location>
        <begin position="1"/>
        <end position="13"/>
    </location>
</feature>
<dbReference type="SUPFAM" id="SSF111369">
    <property type="entry name" value="HlyD-like secretion proteins"/>
    <property type="match status" value="1"/>
</dbReference>
<dbReference type="AlphaFoldDB" id="A0ABD5CTS0"/>
<name>A0ABD5CTS0_9BURK</name>
<feature type="coiled-coil region" evidence="2">
    <location>
        <begin position="217"/>
        <end position="253"/>
    </location>
</feature>
<protein>
    <submittedName>
        <fullName evidence="8">HlyD family secretion protein</fullName>
    </submittedName>
</protein>
<dbReference type="InterPro" id="IPR058637">
    <property type="entry name" value="YknX-like_C"/>
</dbReference>
<comment type="similarity">
    <text evidence="1">Belongs to the membrane fusion protein (MFP) (TC 8.A.1) family.</text>
</comment>
<evidence type="ECO:0000259" key="5">
    <source>
        <dbReference type="Pfam" id="PF25954"/>
    </source>
</evidence>
<evidence type="ECO:0000256" key="3">
    <source>
        <dbReference type="SAM" id="MobiDB-lite"/>
    </source>
</evidence>
<feature type="domain" description="CzcB-like barrel-sandwich hybrid" evidence="6">
    <location>
        <begin position="185"/>
        <end position="330"/>
    </location>
</feature>
<dbReference type="PANTHER" id="PTHR30469">
    <property type="entry name" value="MULTIDRUG RESISTANCE PROTEIN MDTA"/>
    <property type="match status" value="1"/>
</dbReference>
<proteinExistence type="inferred from homology"/>
<evidence type="ECO:0000259" key="7">
    <source>
        <dbReference type="Pfam" id="PF25989"/>
    </source>
</evidence>
<keyword evidence="4" id="KW-0472">Membrane</keyword>
<reference evidence="8 9" key="1">
    <citation type="submission" date="2023-08" db="EMBL/GenBank/DDBJ databases">
        <title>Genome sequencing of plant associated microbes to promote plant fitness in Sorghum bicolor and Oryza sativa.</title>
        <authorList>
            <person name="Coleman-Derr D."/>
        </authorList>
    </citation>
    <scope>NUCLEOTIDE SEQUENCE [LARGE SCALE GENOMIC DNA]</scope>
    <source>
        <strain evidence="8 9">SLBN-33</strain>
    </source>
</reference>
<feature type="region of interest" description="Disordered" evidence="3">
    <location>
        <begin position="1"/>
        <end position="22"/>
    </location>
</feature>
<feature type="region of interest" description="Disordered" evidence="3">
    <location>
        <begin position="63"/>
        <end position="85"/>
    </location>
</feature>
<keyword evidence="2" id="KW-0175">Coiled coil</keyword>
<dbReference type="Gene3D" id="2.40.50.100">
    <property type="match status" value="1"/>
</dbReference>
<evidence type="ECO:0000313" key="9">
    <source>
        <dbReference type="Proteomes" id="UP001245184"/>
    </source>
</evidence>
<keyword evidence="4" id="KW-1133">Transmembrane helix</keyword>
<evidence type="ECO:0000313" key="8">
    <source>
        <dbReference type="EMBL" id="MDR6207629.1"/>
    </source>
</evidence>
<feature type="domain" description="YknX-like C-terminal permuted SH3-like" evidence="7">
    <location>
        <begin position="442"/>
        <end position="503"/>
    </location>
</feature>
<dbReference type="Proteomes" id="UP001245184">
    <property type="component" value="Unassembled WGS sequence"/>
</dbReference>
<evidence type="ECO:0000256" key="4">
    <source>
        <dbReference type="SAM" id="Phobius"/>
    </source>
</evidence>
<evidence type="ECO:0000256" key="2">
    <source>
        <dbReference type="SAM" id="Coils"/>
    </source>
</evidence>
<dbReference type="EMBL" id="JAVIZN010000002">
    <property type="protein sequence ID" value="MDR6207629.1"/>
    <property type="molecule type" value="Genomic_DNA"/>
</dbReference>
<dbReference type="Pfam" id="PF25989">
    <property type="entry name" value="YknX_C"/>
    <property type="match status" value="1"/>
</dbReference>
<dbReference type="InterPro" id="IPR006143">
    <property type="entry name" value="RND_pump_MFP"/>
</dbReference>
<keyword evidence="4" id="KW-0812">Transmembrane</keyword>
<dbReference type="Gene3D" id="1.10.287.470">
    <property type="entry name" value="Helix hairpin bin"/>
    <property type="match status" value="1"/>
</dbReference>
<sequence>MPASGKPSSQQAPQDAARESLHRAQILPTLSASQCRHFGLLKNDRQRPSEGEMRRVVFLRRAAHRRFEPPSPTRRLPHQTQRYTDSPSIARVAGAARALPGEPIKKLAEHDLKRLKIDRAPVTARRRRNWTGYGVAALIVVGALVVGLRFASPRTVQTTSVVSAYPSQSYTLLNATGYVVPQRKAALASKAQGRLEWLGVLEGTHVKKDEVIARLESADVEASLAQARAQVKVAQANLALQVAELKNAELNLRRSKILVPSGAMPATQYDADLARYDKAQASIDNSRAAIVSAQANAQAAQVAVDQTVIRAPFNGVVIEKHANVGDNITPFSQASDSKGAVVTIADMDTLEVEADVAESNIAKIAVDAPCEIQLDALPELRLAGRVSRIVPTVDRSKATVLVKVRFVDRDPRVLPDMSAKIAFLSKPVPPQDRRPVVAAQPAAVVQRDGRSVVFVVKDETVHQVPVTTGAKLGDLIALDGVRAGDVLVRAPDAQLTDGAKVNVAKP</sequence>
<dbReference type="InterPro" id="IPR058647">
    <property type="entry name" value="BSH_CzcB-like"/>
</dbReference>
<dbReference type="Gene3D" id="2.40.420.20">
    <property type="match status" value="1"/>
</dbReference>
<accession>A0ABD5CTS0</accession>
<gene>
    <name evidence="8" type="ORF">QF025_006349</name>
</gene>